<dbReference type="AlphaFoldDB" id="A0A7R9F6H8"/>
<evidence type="ECO:0000313" key="1">
    <source>
        <dbReference type="EMBL" id="CAD7446729.1"/>
    </source>
</evidence>
<accession>A0A7R9F6H8</accession>
<organism evidence="1">
    <name type="scientific">Timema bartmani</name>
    <dbReference type="NCBI Taxonomy" id="61472"/>
    <lineage>
        <taxon>Eukaryota</taxon>
        <taxon>Metazoa</taxon>
        <taxon>Ecdysozoa</taxon>
        <taxon>Arthropoda</taxon>
        <taxon>Hexapoda</taxon>
        <taxon>Insecta</taxon>
        <taxon>Pterygota</taxon>
        <taxon>Neoptera</taxon>
        <taxon>Polyneoptera</taxon>
        <taxon>Phasmatodea</taxon>
        <taxon>Timematodea</taxon>
        <taxon>Timematoidea</taxon>
        <taxon>Timematidae</taxon>
        <taxon>Timema</taxon>
    </lineage>
</organism>
<gene>
    <name evidence="1" type="ORF">TBIB3V08_LOCUS9055</name>
</gene>
<protein>
    <submittedName>
        <fullName evidence="1">Uncharacterized protein</fullName>
    </submittedName>
</protein>
<name>A0A7R9F6H8_9NEOP</name>
<reference evidence="1" key="1">
    <citation type="submission" date="2020-11" db="EMBL/GenBank/DDBJ databases">
        <authorList>
            <person name="Tran Van P."/>
        </authorList>
    </citation>
    <scope>NUCLEOTIDE SEQUENCE</scope>
</reference>
<sequence>MQWGLTEVDTCLIDRGSRLNEISMLRCSESAALVAACVAVTAAQLFYPEHVRTKCLATKLYGLKAADCQDLNLYSVPTYLDYGVELDFKILLDV</sequence>
<dbReference type="EMBL" id="OD568254">
    <property type="protein sequence ID" value="CAD7446729.1"/>
    <property type="molecule type" value="Genomic_DNA"/>
</dbReference>
<proteinExistence type="predicted"/>